<dbReference type="Pfam" id="PF00651">
    <property type="entry name" value="BTB"/>
    <property type="match status" value="1"/>
</dbReference>
<dbReference type="SUPFAM" id="SSF54695">
    <property type="entry name" value="POZ domain"/>
    <property type="match status" value="1"/>
</dbReference>
<name>A0A914PIK7_9BILA</name>
<protein>
    <submittedName>
        <fullName evidence="3">BTB domain-containing protein</fullName>
    </submittedName>
</protein>
<evidence type="ECO:0000313" key="3">
    <source>
        <dbReference type="WBParaSite" id="PDA_v2.g1821.t1"/>
    </source>
</evidence>
<proteinExistence type="predicted"/>
<reference evidence="3" key="1">
    <citation type="submission" date="2022-11" db="UniProtKB">
        <authorList>
            <consortium name="WormBaseParasite"/>
        </authorList>
    </citation>
    <scope>IDENTIFICATION</scope>
</reference>
<dbReference type="Proteomes" id="UP000887578">
    <property type="component" value="Unplaced"/>
</dbReference>
<sequence length="405" mass="47247">MLQQINFGRTVQLDEESEMLIKFFDSLEFTVKRHIITHYIKNIKGDFEITKIVETYDDGERHVLMYDKSSNSFQAHDRSSSETKTLTFYITAIIEMTELKEIKGMKDMCIVKYELQIPPTILQRLEICQFYKSQFVLPVYDGLKFTYYVKKINDSTENDIEIMIENPYNVEIDGKKGDYKFVWDSTESIIYPFLFTFYTDEIPITQETKPNLNELHGLQQESSIDESRPESFIPSHSSKTTTLLHKLATNHRYADVYFISSDGEKIPSYRNILAASSDIFLKIFDESTEIPIQITADDFDADTIQSSLNFLYDKSDSINGKETRVFKFAVKFGIQTLIDECRSIFVKSVDSTNVCEFIQIAYSNNFEHLKQKCLRILAEKKEEIDLTKVAELPKNIFFDIYCFKL</sequence>
<dbReference type="WBParaSite" id="PDA_v2.g1821.t1">
    <property type="protein sequence ID" value="PDA_v2.g1821.t1"/>
    <property type="gene ID" value="PDA_v2.g1821"/>
</dbReference>
<feature type="domain" description="BTB" evidence="1">
    <location>
        <begin position="254"/>
        <end position="320"/>
    </location>
</feature>
<dbReference type="AlphaFoldDB" id="A0A914PIK7"/>
<keyword evidence="2" id="KW-1185">Reference proteome</keyword>
<dbReference type="InterPro" id="IPR000210">
    <property type="entry name" value="BTB/POZ_dom"/>
</dbReference>
<dbReference type="PROSITE" id="PS50097">
    <property type="entry name" value="BTB"/>
    <property type="match status" value="1"/>
</dbReference>
<organism evidence="2 3">
    <name type="scientific">Panagrolaimus davidi</name>
    <dbReference type="NCBI Taxonomy" id="227884"/>
    <lineage>
        <taxon>Eukaryota</taxon>
        <taxon>Metazoa</taxon>
        <taxon>Ecdysozoa</taxon>
        <taxon>Nematoda</taxon>
        <taxon>Chromadorea</taxon>
        <taxon>Rhabditida</taxon>
        <taxon>Tylenchina</taxon>
        <taxon>Panagrolaimomorpha</taxon>
        <taxon>Panagrolaimoidea</taxon>
        <taxon>Panagrolaimidae</taxon>
        <taxon>Panagrolaimus</taxon>
    </lineage>
</organism>
<evidence type="ECO:0000313" key="2">
    <source>
        <dbReference type="Proteomes" id="UP000887578"/>
    </source>
</evidence>
<dbReference type="PANTHER" id="PTHR24413">
    <property type="entry name" value="SPECKLE-TYPE POZ PROTEIN"/>
    <property type="match status" value="1"/>
</dbReference>
<evidence type="ECO:0000259" key="1">
    <source>
        <dbReference type="PROSITE" id="PS50097"/>
    </source>
</evidence>
<accession>A0A914PIK7</accession>
<dbReference type="InterPro" id="IPR011333">
    <property type="entry name" value="SKP1/BTB/POZ_sf"/>
</dbReference>
<dbReference type="SMART" id="SM00225">
    <property type="entry name" value="BTB"/>
    <property type="match status" value="1"/>
</dbReference>
<dbReference type="Gene3D" id="3.30.710.10">
    <property type="entry name" value="Potassium Channel Kv1.1, Chain A"/>
    <property type="match status" value="1"/>
</dbReference>